<protein>
    <submittedName>
        <fullName evidence="2">Uncharacterized protein</fullName>
    </submittedName>
</protein>
<dbReference type="Proteomes" id="UP001529510">
    <property type="component" value="Unassembled WGS sequence"/>
</dbReference>
<reference evidence="2 3" key="1">
    <citation type="submission" date="2024-05" db="EMBL/GenBank/DDBJ databases">
        <title>Genome sequencing and assembly of Indian major carp, Cirrhinus mrigala (Hamilton, 1822).</title>
        <authorList>
            <person name="Mohindra V."/>
            <person name="Chowdhury L.M."/>
            <person name="Lal K."/>
            <person name="Jena J.K."/>
        </authorList>
    </citation>
    <scope>NUCLEOTIDE SEQUENCE [LARGE SCALE GENOMIC DNA]</scope>
    <source>
        <strain evidence="2">CM1030</strain>
        <tissue evidence="2">Blood</tissue>
    </source>
</reference>
<evidence type="ECO:0000313" key="2">
    <source>
        <dbReference type="EMBL" id="KAL0167174.1"/>
    </source>
</evidence>
<sequence>VSSQVCMDARIAHQKRSHELPSSGEKRYSDVHHASDSSESADPESVSAVRVLMTET</sequence>
<feature type="region of interest" description="Disordered" evidence="1">
    <location>
        <begin position="1"/>
        <end position="56"/>
    </location>
</feature>
<feature type="non-terminal residue" evidence="2">
    <location>
        <position position="1"/>
    </location>
</feature>
<feature type="compositionally biased region" description="Basic and acidic residues" evidence="1">
    <location>
        <begin position="24"/>
        <end position="36"/>
    </location>
</feature>
<organism evidence="2 3">
    <name type="scientific">Cirrhinus mrigala</name>
    <name type="common">Mrigala</name>
    <dbReference type="NCBI Taxonomy" id="683832"/>
    <lineage>
        <taxon>Eukaryota</taxon>
        <taxon>Metazoa</taxon>
        <taxon>Chordata</taxon>
        <taxon>Craniata</taxon>
        <taxon>Vertebrata</taxon>
        <taxon>Euteleostomi</taxon>
        <taxon>Actinopterygii</taxon>
        <taxon>Neopterygii</taxon>
        <taxon>Teleostei</taxon>
        <taxon>Ostariophysi</taxon>
        <taxon>Cypriniformes</taxon>
        <taxon>Cyprinidae</taxon>
        <taxon>Labeoninae</taxon>
        <taxon>Labeonini</taxon>
        <taxon>Cirrhinus</taxon>
    </lineage>
</organism>
<dbReference type="EMBL" id="JAMKFB020000019">
    <property type="protein sequence ID" value="KAL0167174.1"/>
    <property type="molecule type" value="Genomic_DNA"/>
</dbReference>
<gene>
    <name evidence="2" type="ORF">M9458_039018</name>
</gene>
<evidence type="ECO:0000256" key="1">
    <source>
        <dbReference type="SAM" id="MobiDB-lite"/>
    </source>
</evidence>
<keyword evidence="3" id="KW-1185">Reference proteome</keyword>
<name>A0ABD0NZ80_CIRMR</name>
<feature type="non-terminal residue" evidence="2">
    <location>
        <position position="56"/>
    </location>
</feature>
<dbReference type="AlphaFoldDB" id="A0ABD0NZ80"/>
<proteinExistence type="predicted"/>
<evidence type="ECO:0000313" key="3">
    <source>
        <dbReference type="Proteomes" id="UP001529510"/>
    </source>
</evidence>
<feature type="compositionally biased region" description="Low complexity" evidence="1">
    <location>
        <begin position="37"/>
        <end position="49"/>
    </location>
</feature>
<accession>A0ABD0NZ80</accession>
<comment type="caution">
    <text evidence="2">The sequence shown here is derived from an EMBL/GenBank/DDBJ whole genome shotgun (WGS) entry which is preliminary data.</text>
</comment>